<dbReference type="OrthoDB" id="1928974at2759"/>
<protein>
    <recommendedName>
        <fullName evidence="2">Small acidic protein-like domain-containing protein</fullName>
    </recommendedName>
</protein>
<accession>B4MSP2</accession>
<feature type="region of interest" description="Disordered" evidence="1">
    <location>
        <begin position="1"/>
        <end position="254"/>
    </location>
</feature>
<evidence type="ECO:0000256" key="1">
    <source>
        <dbReference type="SAM" id="MobiDB-lite"/>
    </source>
</evidence>
<dbReference type="Proteomes" id="UP000007798">
    <property type="component" value="Unassembled WGS sequence"/>
</dbReference>
<dbReference type="PANTHER" id="PTHR22426:SF2">
    <property type="entry name" value="ARGININE_SERINE-RICH COILED-COIL PROTEIN 2"/>
    <property type="match status" value="1"/>
</dbReference>
<keyword evidence="4" id="KW-1185">Reference proteome</keyword>
<dbReference type="HOGENOM" id="CLU_026466_0_0_1"/>
<feature type="compositionally biased region" description="Low complexity" evidence="1">
    <location>
        <begin position="159"/>
        <end position="181"/>
    </location>
</feature>
<reference evidence="3 4" key="1">
    <citation type="journal article" date="2007" name="Nature">
        <title>Evolution of genes and genomes on the Drosophila phylogeny.</title>
        <authorList>
            <consortium name="Drosophila 12 Genomes Consortium"/>
            <person name="Clark A.G."/>
            <person name="Eisen M.B."/>
            <person name="Smith D.R."/>
            <person name="Bergman C.M."/>
            <person name="Oliver B."/>
            <person name="Markow T.A."/>
            <person name="Kaufman T.C."/>
            <person name="Kellis M."/>
            <person name="Gelbart W."/>
            <person name="Iyer V.N."/>
            <person name="Pollard D.A."/>
            <person name="Sackton T.B."/>
            <person name="Larracuente A.M."/>
            <person name="Singh N.D."/>
            <person name="Abad J.P."/>
            <person name="Abt D.N."/>
            <person name="Adryan B."/>
            <person name="Aguade M."/>
            <person name="Akashi H."/>
            <person name="Anderson W.W."/>
            <person name="Aquadro C.F."/>
            <person name="Ardell D.H."/>
            <person name="Arguello R."/>
            <person name="Artieri C.G."/>
            <person name="Barbash D.A."/>
            <person name="Barker D."/>
            <person name="Barsanti P."/>
            <person name="Batterham P."/>
            <person name="Batzoglou S."/>
            <person name="Begun D."/>
            <person name="Bhutkar A."/>
            <person name="Blanco E."/>
            <person name="Bosak S.A."/>
            <person name="Bradley R.K."/>
            <person name="Brand A.D."/>
            <person name="Brent M.R."/>
            <person name="Brooks A.N."/>
            <person name="Brown R.H."/>
            <person name="Butlin R.K."/>
            <person name="Caggese C."/>
            <person name="Calvi B.R."/>
            <person name="Bernardo de Carvalho A."/>
            <person name="Caspi A."/>
            <person name="Castrezana S."/>
            <person name="Celniker S.E."/>
            <person name="Chang J.L."/>
            <person name="Chapple C."/>
            <person name="Chatterji S."/>
            <person name="Chinwalla A."/>
            <person name="Civetta A."/>
            <person name="Clifton S.W."/>
            <person name="Comeron J.M."/>
            <person name="Costello J.C."/>
            <person name="Coyne J.A."/>
            <person name="Daub J."/>
            <person name="David R.G."/>
            <person name="Delcher A.L."/>
            <person name="Delehaunty K."/>
            <person name="Do C.B."/>
            <person name="Ebling H."/>
            <person name="Edwards K."/>
            <person name="Eickbush T."/>
            <person name="Evans J.D."/>
            <person name="Filipski A."/>
            <person name="Findeiss S."/>
            <person name="Freyhult E."/>
            <person name="Fulton L."/>
            <person name="Fulton R."/>
            <person name="Garcia A.C."/>
            <person name="Gardiner A."/>
            <person name="Garfield D.A."/>
            <person name="Garvin B.E."/>
            <person name="Gibson G."/>
            <person name="Gilbert D."/>
            <person name="Gnerre S."/>
            <person name="Godfrey J."/>
            <person name="Good R."/>
            <person name="Gotea V."/>
            <person name="Gravely B."/>
            <person name="Greenberg A.J."/>
            <person name="Griffiths-Jones S."/>
            <person name="Gross S."/>
            <person name="Guigo R."/>
            <person name="Gustafson E.A."/>
            <person name="Haerty W."/>
            <person name="Hahn M.W."/>
            <person name="Halligan D.L."/>
            <person name="Halpern A.L."/>
            <person name="Halter G.M."/>
            <person name="Han M.V."/>
            <person name="Heger A."/>
            <person name="Hillier L."/>
            <person name="Hinrichs A.S."/>
            <person name="Holmes I."/>
            <person name="Hoskins R.A."/>
            <person name="Hubisz M.J."/>
            <person name="Hultmark D."/>
            <person name="Huntley M.A."/>
            <person name="Jaffe D.B."/>
            <person name="Jagadeeshan S."/>
            <person name="Jeck W.R."/>
            <person name="Johnson J."/>
            <person name="Jones C.D."/>
            <person name="Jordan W.C."/>
            <person name="Karpen G.H."/>
            <person name="Kataoka E."/>
            <person name="Keightley P.D."/>
            <person name="Kheradpour P."/>
            <person name="Kirkness E.F."/>
            <person name="Koerich L.B."/>
            <person name="Kristiansen K."/>
            <person name="Kudrna D."/>
            <person name="Kulathinal R.J."/>
            <person name="Kumar S."/>
            <person name="Kwok R."/>
            <person name="Lander E."/>
            <person name="Langley C.H."/>
            <person name="Lapoint R."/>
            <person name="Lazzaro B.P."/>
            <person name="Lee S.J."/>
            <person name="Levesque L."/>
            <person name="Li R."/>
            <person name="Lin C.F."/>
            <person name="Lin M.F."/>
            <person name="Lindblad-Toh K."/>
            <person name="Llopart A."/>
            <person name="Long M."/>
            <person name="Low L."/>
            <person name="Lozovsky E."/>
            <person name="Lu J."/>
            <person name="Luo M."/>
            <person name="Machado C.A."/>
            <person name="Makalowski W."/>
            <person name="Marzo M."/>
            <person name="Matsuda M."/>
            <person name="Matzkin L."/>
            <person name="McAllister B."/>
            <person name="McBride C.S."/>
            <person name="McKernan B."/>
            <person name="McKernan K."/>
            <person name="Mendez-Lago M."/>
            <person name="Minx P."/>
            <person name="Mollenhauer M.U."/>
            <person name="Montooth K."/>
            <person name="Mount S.M."/>
            <person name="Mu X."/>
            <person name="Myers E."/>
            <person name="Negre B."/>
            <person name="Newfeld S."/>
            <person name="Nielsen R."/>
            <person name="Noor M.A."/>
            <person name="O'Grady P."/>
            <person name="Pachter L."/>
            <person name="Papaceit M."/>
            <person name="Parisi M.J."/>
            <person name="Parisi M."/>
            <person name="Parts L."/>
            <person name="Pedersen J.S."/>
            <person name="Pesole G."/>
            <person name="Phillippy A.M."/>
            <person name="Ponting C.P."/>
            <person name="Pop M."/>
            <person name="Porcelli D."/>
            <person name="Powell J.R."/>
            <person name="Prohaska S."/>
            <person name="Pruitt K."/>
            <person name="Puig M."/>
            <person name="Quesneville H."/>
            <person name="Ram K.R."/>
            <person name="Rand D."/>
            <person name="Rasmussen M.D."/>
            <person name="Reed L.K."/>
            <person name="Reenan R."/>
            <person name="Reily A."/>
            <person name="Remington K.A."/>
            <person name="Rieger T.T."/>
            <person name="Ritchie M.G."/>
            <person name="Robin C."/>
            <person name="Rogers Y.H."/>
            <person name="Rohde C."/>
            <person name="Rozas J."/>
            <person name="Rubenfield M.J."/>
            <person name="Ruiz A."/>
            <person name="Russo S."/>
            <person name="Salzberg S.L."/>
            <person name="Sanchez-Gracia A."/>
            <person name="Saranga D.J."/>
            <person name="Sato H."/>
            <person name="Schaeffer S.W."/>
            <person name="Schatz M.C."/>
            <person name="Schlenke T."/>
            <person name="Schwartz R."/>
            <person name="Segarra C."/>
            <person name="Singh R.S."/>
            <person name="Sirot L."/>
            <person name="Sirota M."/>
            <person name="Sisneros N.B."/>
            <person name="Smith C.D."/>
            <person name="Smith T.F."/>
            <person name="Spieth J."/>
            <person name="Stage D.E."/>
            <person name="Stark A."/>
            <person name="Stephan W."/>
            <person name="Strausberg R.L."/>
            <person name="Strempel S."/>
            <person name="Sturgill D."/>
            <person name="Sutton G."/>
            <person name="Sutton G.G."/>
            <person name="Tao W."/>
            <person name="Teichmann S."/>
            <person name="Tobari Y.N."/>
            <person name="Tomimura Y."/>
            <person name="Tsolas J.M."/>
            <person name="Valente V.L."/>
            <person name="Venter E."/>
            <person name="Venter J.C."/>
            <person name="Vicario S."/>
            <person name="Vieira F.G."/>
            <person name="Vilella A.J."/>
            <person name="Villasante A."/>
            <person name="Walenz B."/>
            <person name="Wang J."/>
            <person name="Wasserman M."/>
            <person name="Watts T."/>
            <person name="Wilson D."/>
            <person name="Wilson R.K."/>
            <person name="Wing R.A."/>
            <person name="Wolfner M.F."/>
            <person name="Wong A."/>
            <person name="Wong G.K."/>
            <person name="Wu C.I."/>
            <person name="Wu G."/>
            <person name="Yamamoto D."/>
            <person name="Yang H.P."/>
            <person name="Yang S.P."/>
            <person name="Yorke J.A."/>
            <person name="Yoshida K."/>
            <person name="Zdobnov E."/>
            <person name="Zhang P."/>
            <person name="Zhang Y."/>
            <person name="Zimin A.V."/>
            <person name="Baldwin J."/>
            <person name="Abdouelleil A."/>
            <person name="Abdulkadir J."/>
            <person name="Abebe A."/>
            <person name="Abera B."/>
            <person name="Abreu J."/>
            <person name="Acer S.C."/>
            <person name="Aftuck L."/>
            <person name="Alexander A."/>
            <person name="An P."/>
            <person name="Anderson E."/>
            <person name="Anderson S."/>
            <person name="Arachi H."/>
            <person name="Azer M."/>
            <person name="Bachantsang P."/>
            <person name="Barry A."/>
            <person name="Bayul T."/>
            <person name="Berlin A."/>
            <person name="Bessette D."/>
            <person name="Bloom T."/>
            <person name="Blye J."/>
            <person name="Boguslavskiy L."/>
            <person name="Bonnet C."/>
            <person name="Boukhgalter B."/>
            <person name="Bourzgui I."/>
            <person name="Brown A."/>
            <person name="Cahill P."/>
            <person name="Channer S."/>
            <person name="Cheshatsang Y."/>
            <person name="Chuda L."/>
            <person name="Citroen M."/>
            <person name="Collymore A."/>
            <person name="Cooke P."/>
            <person name="Costello M."/>
            <person name="D'Aco K."/>
            <person name="Daza R."/>
            <person name="De Haan G."/>
            <person name="DeGray S."/>
            <person name="DeMaso C."/>
            <person name="Dhargay N."/>
            <person name="Dooley K."/>
            <person name="Dooley E."/>
            <person name="Doricent M."/>
            <person name="Dorje P."/>
            <person name="Dorjee K."/>
            <person name="Dupes A."/>
            <person name="Elong R."/>
            <person name="Falk J."/>
            <person name="Farina A."/>
            <person name="Faro S."/>
            <person name="Ferguson D."/>
            <person name="Fisher S."/>
            <person name="Foley C.D."/>
            <person name="Franke A."/>
            <person name="Friedrich D."/>
            <person name="Gadbois L."/>
            <person name="Gearin G."/>
            <person name="Gearin C.R."/>
            <person name="Giannoukos G."/>
            <person name="Goode T."/>
            <person name="Graham J."/>
            <person name="Grandbois E."/>
            <person name="Grewal S."/>
            <person name="Gyaltsen K."/>
            <person name="Hafez N."/>
            <person name="Hagos B."/>
            <person name="Hall J."/>
            <person name="Henson C."/>
            <person name="Hollinger A."/>
            <person name="Honan T."/>
            <person name="Huard M.D."/>
            <person name="Hughes L."/>
            <person name="Hurhula B."/>
            <person name="Husby M.E."/>
            <person name="Kamat A."/>
            <person name="Kanga B."/>
            <person name="Kashin S."/>
            <person name="Khazanovich D."/>
            <person name="Kisner P."/>
            <person name="Lance K."/>
            <person name="Lara M."/>
            <person name="Lee W."/>
            <person name="Lennon N."/>
            <person name="Letendre F."/>
            <person name="LeVine R."/>
            <person name="Lipovsky A."/>
            <person name="Liu X."/>
            <person name="Liu J."/>
            <person name="Liu S."/>
            <person name="Lokyitsang T."/>
            <person name="Lokyitsang Y."/>
            <person name="Lubonja R."/>
            <person name="Lui A."/>
            <person name="MacDonald P."/>
            <person name="Magnisalis V."/>
            <person name="Maru K."/>
            <person name="Matthews C."/>
            <person name="McCusker W."/>
            <person name="McDonough S."/>
            <person name="Mehta T."/>
            <person name="Meldrim J."/>
            <person name="Meneus L."/>
            <person name="Mihai O."/>
            <person name="Mihalev A."/>
            <person name="Mihova T."/>
            <person name="Mittelman R."/>
            <person name="Mlenga V."/>
            <person name="Montmayeur A."/>
            <person name="Mulrain L."/>
            <person name="Navidi A."/>
            <person name="Naylor J."/>
            <person name="Negash T."/>
            <person name="Nguyen T."/>
            <person name="Nguyen N."/>
            <person name="Nicol R."/>
            <person name="Norbu C."/>
            <person name="Norbu N."/>
            <person name="Novod N."/>
            <person name="O'Neill B."/>
            <person name="Osman S."/>
            <person name="Markiewicz E."/>
            <person name="Oyono O.L."/>
            <person name="Patti C."/>
            <person name="Phunkhang P."/>
            <person name="Pierre F."/>
            <person name="Priest M."/>
            <person name="Raghuraman S."/>
            <person name="Rege F."/>
            <person name="Reyes R."/>
            <person name="Rise C."/>
            <person name="Rogov P."/>
            <person name="Ross K."/>
            <person name="Ryan E."/>
            <person name="Settipalli S."/>
            <person name="Shea T."/>
            <person name="Sherpa N."/>
            <person name="Shi L."/>
            <person name="Shih D."/>
            <person name="Sparrow T."/>
            <person name="Spaulding J."/>
            <person name="Stalker J."/>
            <person name="Stange-Thomann N."/>
            <person name="Stavropoulos S."/>
            <person name="Stone C."/>
            <person name="Strader C."/>
            <person name="Tesfaye S."/>
            <person name="Thomson T."/>
            <person name="Thoulutsang Y."/>
            <person name="Thoulutsang D."/>
            <person name="Topham K."/>
            <person name="Topping I."/>
            <person name="Tsamla T."/>
            <person name="Vassiliev H."/>
            <person name="Vo A."/>
            <person name="Wangchuk T."/>
            <person name="Wangdi T."/>
            <person name="Weiand M."/>
            <person name="Wilkinson J."/>
            <person name="Wilson A."/>
            <person name="Yadav S."/>
            <person name="Young G."/>
            <person name="Yu Q."/>
            <person name="Zembek L."/>
            <person name="Zhong D."/>
            <person name="Zimmer A."/>
            <person name="Zwirko Z."/>
            <person name="Jaffe D.B."/>
            <person name="Alvarez P."/>
            <person name="Brockman W."/>
            <person name="Butler J."/>
            <person name="Chin C."/>
            <person name="Gnerre S."/>
            <person name="Grabherr M."/>
            <person name="Kleber M."/>
            <person name="Mauceli E."/>
            <person name="MacCallum I."/>
        </authorList>
    </citation>
    <scope>NUCLEOTIDE SEQUENCE [LARGE SCALE GENOMIC DNA]</scope>
    <source>
        <strain evidence="4">Tucson 14030-0811.24</strain>
    </source>
</reference>
<dbReference type="Pfam" id="PF15477">
    <property type="entry name" value="SMAP"/>
    <property type="match status" value="1"/>
</dbReference>
<dbReference type="EMBL" id="CH963851">
    <property type="protein sequence ID" value="EDW75131.2"/>
    <property type="molecule type" value="Genomic_DNA"/>
</dbReference>
<sequence>MEALVNYSSEDDQDETGNQIRDAGLTRRPSDREKRDLERNSRDSRGGGEHRESRELSTKIDHRHHRTKESSSSSSHRDRSERDRDREWERERDRERERERDRDRDRERERDRVRDRERERDRDRDHRVVEDRHQRQRDKVPTSGRRHRDGGRHSDGVRSSHNHNSSSSTSINNTNITSSSSALAYKSQRRSYDERQRRRSRSRSRTPGGTPPPSSNRRRQQQHQQQGQRTYRGRDTSSGSRTPPTVKKSSDGSIHQSSAVSSAALAAANSAIAMANASSTAAASSGGGLLPTPNYAPKIPSLMSLELNTPKHTATAVTASVAGDASLVTGATAAGSAAPIQLPSYYNPGIINANRYAEQQQKRKLIWGAKKSEDSANKWGNAHFSQDSDGKVASKFMRLMGIKNNNSTEGGPAVGVEAASEATVAAAPTAAGEESINGDNRAAGAVAGATGIPADVQLRQRMFSTMEQQYEVARAATHTMRGVGLGFGSQPRTF</sequence>
<evidence type="ECO:0000259" key="2">
    <source>
        <dbReference type="Pfam" id="PF15477"/>
    </source>
</evidence>
<organism evidence="3 4">
    <name type="scientific">Drosophila willistoni</name>
    <name type="common">Fruit fly</name>
    <dbReference type="NCBI Taxonomy" id="7260"/>
    <lineage>
        <taxon>Eukaryota</taxon>
        <taxon>Metazoa</taxon>
        <taxon>Ecdysozoa</taxon>
        <taxon>Arthropoda</taxon>
        <taxon>Hexapoda</taxon>
        <taxon>Insecta</taxon>
        <taxon>Pterygota</taxon>
        <taxon>Neoptera</taxon>
        <taxon>Endopterygota</taxon>
        <taxon>Diptera</taxon>
        <taxon>Brachycera</taxon>
        <taxon>Muscomorpha</taxon>
        <taxon>Ephydroidea</taxon>
        <taxon>Drosophilidae</taxon>
        <taxon>Drosophila</taxon>
        <taxon>Sophophora</taxon>
    </lineage>
</organism>
<gene>
    <name evidence="3" type="primary">Dwil\GK19862</name>
    <name evidence="3" type="ORF">Dwil_GK19862</name>
</gene>
<dbReference type="AlphaFoldDB" id="B4MSP2"/>
<name>B4MSP2_DROWI</name>
<dbReference type="eggNOG" id="ENOG502QQ3C">
    <property type="taxonomic scope" value="Eukaryota"/>
</dbReference>
<proteinExistence type="predicted"/>
<evidence type="ECO:0000313" key="3">
    <source>
        <dbReference type="EMBL" id="EDW75131.2"/>
    </source>
</evidence>
<dbReference type="KEGG" id="dwi:6641284"/>
<dbReference type="PANTHER" id="PTHR22426">
    <property type="entry name" value="ARGININE_SERINE-RICH COILED-COIL PROTEIN 2"/>
    <property type="match status" value="1"/>
</dbReference>
<dbReference type="InParanoid" id="B4MSP2"/>
<dbReference type="InterPro" id="IPR028124">
    <property type="entry name" value="SMAP_dom"/>
</dbReference>
<dbReference type="STRING" id="7260.B4MSP2"/>
<feature type="domain" description="Small acidic protein-like" evidence="2">
    <location>
        <begin position="379"/>
        <end position="486"/>
    </location>
</feature>
<evidence type="ECO:0000313" key="4">
    <source>
        <dbReference type="Proteomes" id="UP000007798"/>
    </source>
</evidence>
<feature type="compositionally biased region" description="Basic and acidic residues" evidence="1">
    <location>
        <begin position="75"/>
        <end position="140"/>
    </location>
</feature>
<feature type="compositionally biased region" description="Basic and acidic residues" evidence="1">
    <location>
        <begin position="24"/>
        <end position="60"/>
    </location>
</feature>